<dbReference type="EnsemblBacteria" id="CAK03773">
    <property type="protein sequence ID" value="CAK03773"/>
    <property type="gene ID" value="pRL90062"/>
</dbReference>
<geneLocation type="plasmid" evidence="1 2">
    <name>pRL9</name>
</geneLocation>
<organism evidence="1 2">
    <name type="scientific">Rhizobium johnstonii (strain DSM 114642 / LMG 32736 / 3841)</name>
    <name type="common">Rhizobium leguminosarum bv. viciae</name>
    <dbReference type="NCBI Taxonomy" id="216596"/>
    <lineage>
        <taxon>Bacteria</taxon>
        <taxon>Pseudomonadati</taxon>
        <taxon>Pseudomonadota</taxon>
        <taxon>Alphaproteobacteria</taxon>
        <taxon>Hyphomicrobiales</taxon>
        <taxon>Rhizobiaceae</taxon>
        <taxon>Rhizobium/Agrobacterium group</taxon>
        <taxon>Rhizobium</taxon>
        <taxon>Rhizobium johnstonii</taxon>
    </lineage>
</organism>
<dbReference type="KEGG" id="rle:pRL90062"/>
<evidence type="ECO:0000313" key="1">
    <source>
        <dbReference type="EMBL" id="CAK03773.1"/>
    </source>
</evidence>
<accession>Q1M8M9</accession>
<dbReference type="Proteomes" id="UP000006575">
    <property type="component" value="Plasmid pRL9"/>
</dbReference>
<gene>
    <name evidence="1" type="ordered locus">pRL90062</name>
</gene>
<proteinExistence type="predicted"/>
<protein>
    <submittedName>
        <fullName evidence="1">Uncharacterized protein</fullName>
    </submittedName>
</protein>
<evidence type="ECO:0000313" key="2">
    <source>
        <dbReference type="Proteomes" id="UP000006575"/>
    </source>
</evidence>
<dbReference type="EMBL" id="AM236083">
    <property type="protein sequence ID" value="CAK03773.1"/>
    <property type="molecule type" value="Genomic_DNA"/>
</dbReference>
<dbReference type="Pfam" id="PF20370">
    <property type="entry name" value="DUF6665"/>
    <property type="match status" value="1"/>
</dbReference>
<dbReference type="AlphaFoldDB" id="Q1M8M9"/>
<name>Q1M8M9_RHIJ3</name>
<keyword evidence="2" id="KW-1185">Reference proteome</keyword>
<reference evidence="1 2" key="1">
    <citation type="journal article" date="2006" name="Genome Biol.">
        <title>The genome of Rhizobium leguminosarum has recognizable core and accessory components.</title>
        <authorList>
            <person name="Young J.W."/>
            <person name="Crossman L.C."/>
            <person name="Johnston A.W.B."/>
            <person name="Thomson N.R."/>
            <person name="Ghazoui Z.F."/>
            <person name="Hull K.H."/>
            <person name="Wexler M."/>
            <person name="Curson A.R.J."/>
            <person name="Todd J.D."/>
            <person name="Poole P.S."/>
            <person name="Mauchline T.H."/>
            <person name="East A.K."/>
            <person name="Quail M.A."/>
            <person name="Churcher C."/>
            <person name="Arrowsmith C."/>
            <person name="Cherevach A."/>
            <person name="Chillingworth T."/>
            <person name="Clarke K."/>
            <person name="Cronin A."/>
            <person name="Davis P."/>
            <person name="Fraser A."/>
            <person name="Hance Z."/>
            <person name="Hauser H."/>
            <person name="Jagels K."/>
            <person name="Moule S."/>
            <person name="Mungall K."/>
            <person name="Norbertczak H."/>
            <person name="Rabbinowitsch E."/>
            <person name="Sanders M."/>
            <person name="Simmonds M."/>
            <person name="Whitehead S."/>
            <person name="Parkhill J."/>
        </authorList>
    </citation>
    <scope>NUCLEOTIDE SEQUENCE [LARGE SCALE GENOMIC DNA]</scope>
    <source>
        <strain evidence="2">DSM 114642 / LMG 32736 / 3841</strain>
    </source>
</reference>
<sequence length="111" mass="12602">MPMSVRPPQSFLQSEQDRNGFNVLEYELMSERADSLGRHGLKVEAALAALKAWAADRQSAEDRERLLDDASDAVWAFFIQREICGLRNNRDAIQRYGIPNEVIARLGAIRK</sequence>
<dbReference type="HOGENOM" id="CLU_171631_0_0_5"/>
<dbReference type="InterPro" id="IPR046606">
    <property type="entry name" value="DUF6665"/>
</dbReference>
<keyword evidence="1" id="KW-0614">Plasmid</keyword>